<dbReference type="STRING" id="1868482.ENSTSYP00000012835"/>
<sequence length="130" mass="14919">MRLFTSIVFCSLVIGVSSEGWYSFFKEAAQGAWDLWRANWHMLEANYRNSNRYFHARGNYDAAQRGPGGIWAAKVLSNTRQYLQGLLSHYYFGSSSSVLDDLELNRKAEEWGRSGKDPNHFRPDGLPEGY</sequence>
<dbReference type="PANTHER" id="PTHR23424:SF29">
    <property type="entry name" value="SERUM AMYLOID A PROTEIN"/>
    <property type="match status" value="1"/>
</dbReference>
<comment type="function">
    <text evidence="4">Major acute phase reactant. Apolipoprotein of the HDL complex.</text>
</comment>
<dbReference type="PRINTS" id="PR00306">
    <property type="entry name" value="SERUMAMYLOID"/>
</dbReference>
<dbReference type="InterPro" id="IPR000096">
    <property type="entry name" value="Serum_amyloid_A"/>
</dbReference>
<dbReference type="PROSITE" id="PS00992">
    <property type="entry name" value="SAA"/>
    <property type="match status" value="1"/>
</dbReference>
<evidence type="ECO:0000256" key="4">
    <source>
        <dbReference type="RuleBase" id="RU000539"/>
    </source>
</evidence>
<evidence type="ECO:0000256" key="2">
    <source>
        <dbReference type="ARBA" id="ARBA00022486"/>
    </source>
</evidence>
<evidence type="ECO:0000256" key="1">
    <source>
        <dbReference type="ARBA" id="ARBA00007745"/>
    </source>
</evidence>
<evidence type="ECO:0000256" key="3">
    <source>
        <dbReference type="ARBA" id="ARBA00022850"/>
    </source>
</evidence>
<dbReference type="Pfam" id="PF00277">
    <property type="entry name" value="SAA"/>
    <property type="match status" value="1"/>
</dbReference>
<keyword evidence="3 4" id="KW-0345">HDL</keyword>
<evidence type="ECO:0000313" key="7">
    <source>
        <dbReference type="Proteomes" id="UP000189704"/>
    </source>
</evidence>
<feature type="chain" id="PRO_5010582004" description="Serum amyloid A protein" evidence="6">
    <location>
        <begin position="19"/>
        <end position="130"/>
    </location>
</feature>
<keyword evidence="2 4" id="KW-0011">Acute phase</keyword>
<dbReference type="Proteomes" id="UP000189704">
    <property type="component" value="Unplaced"/>
</dbReference>
<dbReference type="Gene3D" id="1.10.132.110">
    <property type="entry name" value="Serum amyloid A protein"/>
    <property type="match status" value="1"/>
</dbReference>
<gene>
    <name evidence="8" type="primary">LOC103265125</name>
</gene>
<dbReference type="InterPro" id="IPR052464">
    <property type="entry name" value="Synovial_Prolif_Regulator"/>
</dbReference>
<evidence type="ECO:0000256" key="5">
    <source>
        <dbReference type="SAM" id="MobiDB-lite"/>
    </source>
</evidence>
<name>A0A1U7TLV6_CARSF</name>
<organism evidence="7 8">
    <name type="scientific">Carlito syrichta</name>
    <name type="common">Philippine tarsier</name>
    <name type="synonym">Tarsius syrichta</name>
    <dbReference type="NCBI Taxonomy" id="1868482"/>
    <lineage>
        <taxon>Eukaryota</taxon>
        <taxon>Metazoa</taxon>
        <taxon>Chordata</taxon>
        <taxon>Craniata</taxon>
        <taxon>Vertebrata</taxon>
        <taxon>Euteleostomi</taxon>
        <taxon>Mammalia</taxon>
        <taxon>Eutheria</taxon>
        <taxon>Euarchontoglires</taxon>
        <taxon>Primates</taxon>
        <taxon>Haplorrhini</taxon>
        <taxon>Tarsiiformes</taxon>
        <taxon>Tarsiidae</taxon>
        <taxon>Carlito</taxon>
    </lineage>
</organism>
<dbReference type="GO" id="GO:0034364">
    <property type="term" value="C:high-density lipoprotein particle"/>
    <property type="evidence" value="ECO:0007669"/>
    <property type="project" value="UniProtKB-UniRule"/>
</dbReference>
<comment type="similarity">
    <text evidence="1 4">Belongs to the SAA family.</text>
</comment>
<protein>
    <recommendedName>
        <fullName evidence="4">Serum amyloid A protein</fullName>
    </recommendedName>
</protein>
<proteinExistence type="inferred from homology"/>
<evidence type="ECO:0000313" key="8">
    <source>
        <dbReference type="RefSeq" id="XP_008061024.1"/>
    </source>
</evidence>
<dbReference type="PANTHER" id="PTHR23424">
    <property type="entry name" value="SERUM AMYLOID A"/>
    <property type="match status" value="1"/>
</dbReference>
<dbReference type="KEGG" id="csyr:103265125"/>
<dbReference type="OrthoDB" id="6112826at2759"/>
<feature type="region of interest" description="Disordered" evidence="5">
    <location>
        <begin position="111"/>
        <end position="130"/>
    </location>
</feature>
<dbReference type="FunFam" id="1.10.132.110:FF:000001">
    <property type="entry name" value="Serum amyloid A protein"/>
    <property type="match status" value="1"/>
</dbReference>
<dbReference type="GeneID" id="103265125"/>
<dbReference type="SMART" id="SM00197">
    <property type="entry name" value="SAA"/>
    <property type="match status" value="1"/>
</dbReference>
<feature type="signal peptide" evidence="6">
    <location>
        <begin position="1"/>
        <end position="18"/>
    </location>
</feature>
<dbReference type="AlphaFoldDB" id="A0A1U7TLV6"/>
<evidence type="ECO:0000256" key="6">
    <source>
        <dbReference type="SAM" id="SignalP"/>
    </source>
</evidence>
<reference evidence="8" key="1">
    <citation type="submission" date="2025-08" db="UniProtKB">
        <authorList>
            <consortium name="RefSeq"/>
        </authorList>
    </citation>
    <scope>IDENTIFICATION</scope>
</reference>
<dbReference type="OMA" id="GWFSFFK"/>
<accession>A0A1U7TLV6</accession>
<dbReference type="GO" id="GO:0006953">
    <property type="term" value="P:acute-phase response"/>
    <property type="evidence" value="ECO:0007669"/>
    <property type="project" value="UniProtKB-UniRule"/>
</dbReference>
<keyword evidence="7" id="KW-1185">Reference proteome</keyword>
<dbReference type="RefSeq" id="XP_008061024.1">
    <property type="nucleotide sequence ID" value="XM_008062833.1"/>
</dbReference>
<dbReference type="PIRSF" id="PIRSF002472">
    <property type="entry name" value="Serum_amyloid_A"/>
    <property type="match status" value="1"/>
</dbReference>
<keyword evidence="6" id="KW-0732">Signal</keyword>